<keyword evidence="2 4" id="KW-0819">tRNA processing</keyword>
<evidence type="ECO:0000256" key="1">
    <source>
        <dbReference type="ARBA" id="ARBA00007953"/>
    </source>
</evidence>
<proteinExistence type="inferred from homology"/>
<evidence type="ECO:0000313" key="8">
    <source>
        <dbReference type="Proteomes" id="UP001162734"/>
    </source>
</evidence>
<dbReference type="InterPro" id="IPR020119">
    <property type="entry name" value="PsdUridine_synth_TruD_CS"/>
</dbReference>
<evidence type="ECO:0000256" key="5">
    <source>
        <dbReference type="SAM" id="MobiDB-lite"/>
    </source>
</evidence>
<dbReference type="Proteomes" id="UP001162734">
    <property type="component" value="Chromosome"/>
</dbReference>
<dbReference type="InterPro" id="IPR001656">
    <property type="entry name" value="PsdUridine_synth_TruD"/>
</dbReference>
<dbReference type="EMBL" id="AP025592">
    <property type="protein sequence ID" value="BDG10416.1"/>
    <property type="molecule type" value="Genomic_DNA"/>
</dbReference>
<organism evidence="7 8">
    <name type="scientific">Anaeromyxobacter paludicola</name>
    <dbReference type="NCBI Taxonomy" id="2918171"/>
    <lineage>
        <taxon>Bacteria</taxon>
        <taxon>Pseudomonadati</taxon>
        <taxon>Myxococcota</taxon>
        <taxon>Myxococcia</taxon>
        <taxon>Myxococcales</taxon>
        <taxon>Cystobacterineae</taxon>
        <taxon>Anaeromyxobacteraceae</taxon>
        <taxon>Anaeromyxobacter</taxon>
    </lineage>
</organism>
<evidence type="ECO:0000256" key="4">
    <source>
        <dbReference type="HAMAP-Rule" id="MF_01082"/>
    </source>
</evidence>
<dbReference type="SUPFAM" id="SSF55120">
    <property type="entry name" value="Pseudouridine synthase"/>
    <property type="match status" value="1"/>
</dbReference>
<evidence type="ECO:0000313" key="7">
    <source>
        <dbReference type="EMBL" id="BDG10416.1"/>
    </source>
</evidence>
<name>A0ABN6NBK2_9BACT</name>
<feature type="active site" description="Nucleophile" evidence="4">
    <location>
        <position position="77"/>
    </location>
</feature>
<dbReference type="Gene3D" id="3.30.2340.10">
    <property type="entry name" value="TruD, insertion domain"/>
    <property type="match status" value="1"/>
</dbReference>
<evidence type="ECO:0000259" key="6">
    <source>
        <dbReference type="PROSITE" id="PS50984"/>
    </source>
</evidence>
<dbReference type="HAMAP" id="MF_01082">
    <property type="entry name" value="TruD"/>
    <property type="match status" value="1"/>
</dbReference>
<keyword evidence="3 4" id="KW-0413">Isomerase</keyword>
<keyword evidence="8" id="KW-1185">Reference proteome</keyword>
<dbReference type="InterPro" id="IPR043165">
    <property type="entry name" value="TruD_insert_sf"/>
</dbReference>
<accession>A0ABN6NBK2</accession>
<dbReference type="Gene3D" id="3.30.2350.20">
    <property type="entry name" value="TruD, catalytic domain"/>
    <property type="match status" value="1"/>
</dbReference>
<dbReference type="InterPro" id="IPR020103">
    <property type="entry name" value="PsdUridine_synth_cat_dom_sf"/>
</dbReference>
<dbReference type="PROSITE" id="PS01268">
    <property type="entry name" value="UPF0024"/>
    <property type="match status" value="1"/>
</dbReference>
<reference evidence="8" key="1">
    <citation type="journal article" date="2022" name="Int. J. Syst. Evol. Microbiol.">
        <title>Anaeromyxobacter oryzae sp. nov., Anaeromyxobacter diazotrophicus sp. nov. and Anaeromyxobacter paludicola sp. nov., isolated from paddy soils.</title>
        <authorList>
            <person name="Itoh H."/>
            <person name="Xu Z."/>
            <person name="Mise K."/>
            <person name="Masuda Y."/>
            <person name="Ushijima N."/>
            <person name="Hayakawa C."/>
            <person name="Shiratori Y."/>
            <person name="Senoo K."/>
        </authorList>
    </citation>
    <scope>NUCLEOTIDE SEQUENCE [LARGE SCALE GENOMIC DNA]</scope>
    <source>
        <strain evidence="8">Red630</strain>
    </source>
</reference>
<dbReference type="InterPro" id="IPR042214">
    <property type="entry name" value="TruD_catalytic"/>
</dbReference>
<evidence type="ECO:0000256" key="3">
    <source>
        <dbReference type="ARBA" id="ARBA00023235"/>
    </source>
</evidence>
<sequence>MTLPFVTADLPGSGGAIKRSPEDFRVDEVPAYLPQGDGPHLYLLVEKRGRTTPDVVRGIARALCVPERDCGYAGLKDREAVTTQWLSFPCPRDPDPERLAGEGYRVLRASRHQNKLKAGHARGNRFGIAVRGGDLARAAACAEGLAARGLPNFFGAQRFGRDGDNAAVGKLLLQGRLEDPRARRAARDRFLRRLTLSAWQSALFNRWLAERLADGLFAAALAGDVMKKLDSGGVFDCADPAADAPRVAAFEISPAGPMFGHKLRPASGEALAREERLLAAEGVTLDDLRRGGGEAEGTRRAARLPVQVSLEPMEGGYRASFELPRGSYATVVMGELTKSEADLGEAE</sequence>
<dbReference type="PANTHER" id="PTHR47811:SF1">
    <property type="entry name" value="TRNA PSEUDOURIDINE SYNTHASE D"/>
    <property type="match status" value="1"/>
</dbReference>
<dbReference type="PANTHER" id="PTHR47811">
    <property type="entry name" value="TRNA PSEUDOURIDINE SYNTHASE D"/>
    <property type="match status" value="1"/>
</dbReference>
<comment type="catalytic activity">
    <reaction evidence="4">
        <text>uridine(13) in tRNA = pseudouridine(13) in tRNA</text>
        <dbReference type="Rhea" id="RHEA:42540"/>
        <dbReference type="Rhea" id="RHEA-COMP:10105"/>
        <dbReference type="Rhea" id="RHEA-COMP:10106"/>
        <dbReference type="ChEBI" id="CHEBI:65314"/>
        <dbReference type="ChEBI" id="CHEBI:65315"/>
        <dbReference type="EC" id="5.4.99.27"/>
    </reaction>
</comment>
<dbReference type="EC" id="5.4.99.27" evidence="4"/>
<dbReference type="Pfam" id="PF01142">
    <property type="entry name" value="TruD"/>
    <property type="match status" value="2"/>
</dbReference>
<gene>
    <name evidence="4 7" type="primary">truD</name>
    <name evidence="7" type="ORF">AMPC_35290</name>
</gene>
<evidence type="ECO:0000256" key="2">
    <source>
        <dbReference type="ARBA" id="ARBA00022694"/>
    </source>
</evidence>
<feature type="domain" description="TRUD" evidence="6">
    <location>
        <begin position="149"/>
        <end position="304"/>
    </location>
</feature>
<dbReference type="InterPro" id="IPR050170">
    <property type="entry name" value="TruD_pseudoU_synthase"/>
</dbReference>
<dbReference type="RefSeq" id="WP_248342895.1">
    <property type="nucleotide sequence ID" value="NZ_AP025592.1"/>
</dbReference>
<feature type="region of interest" description="Disordered" evidence="5">
    <location>
        <begin position="1"/>
        <end position="21"/>
    </location>
</feature>
<comment type="function">
    <text evidence="4">Responsible for synthesis of pseudouridine from uracil-13 in transfer RNAs.</text>
</comment>
<dbReference type="PROSITE" id="PS50984">
    <property type="entry name" value="TRUD"/>
    <property type="match status" value="1"/>
</dbReference>
<dbReference type="InterPro" id="IPR011760">
    <property type="entry name" value="PsdUridine_synth_TruD_insert"/>
</dbReference>
<protein>
    <recommendedName>
        <fullName evidence="4">tRNA pseudouridine synthase D</fullName>
        <ecNumber evidence="4">5.4.99.27</ecNumber>
    </recommendedName>
    <alternativeName>
        <fullName evidence="4">tRNA pseudouridine(13) synthase</fullName>
    </alternativeName>
    <alternativeName>
        <fullName evidence="4">tRNA pseudouridylate synthase D</fullName>
    </alternativeName>
    <alternativeName>
        <fullName evidence="4">tRNA-uridine isomerase D</fullName>
    </alternativeName>
</protein>
<comment type="similarity">
    <text evidence="1 4">Belongs to the pseudouridine synthase TruD family.</text>
</comment>